<sequence length="112" mass="12408">MSHPPARVPEPAPEWVRDDEAATWFGTPEAIRAGLLPEQAAAFDAALTAARRTLRLDRLRDTLRAWRRMALMTRDDPESARRLVSATAEVRSSGAPRPGSVSWADLRSELGF</sequence>
<evidence type="ECO:0000313" key="3">
    <source>
        <dbReference type="Proteomes" id="UP001268819"/>
    </source>
</evidence>
<accession>A0ABU1Q5B3</accession>
<gene>
    <name evidence="2" type="ORF">J2S66_006453</name>
</gene>
<keyword evidence="3" id="KW-1185">Reference proteome</keyword>
<dbReference type="Proteomes" id="UP001268819">
    <property type="component" value="Unassembled WGS sequence"/>
</dbReference>
<evidence type="ECO:0008006" key="4">
    <source>
        <dbReference type="Google" id="ProtNLM"/>
    </source>
</evidence>
<feature type="region of interest" description="Disordered" evidence="1">
    <location>
        <begin position="87"/>
        <end position="112"/>
    </location>
</feature>
<dbReference type="Pfam" id="PF19760">
    <property type="entry name" value="DUF6247"/>
    <property type="match status" value="1"/>
</dbReference>
<proteinExistence type="predicted"/>
<comment type="caution">
    <text evidence="2">The sequence shown here is derived from an EMBL/GenBank/DDBJ whole genome shotgun (WGS) entry which is preliminary data.</text>
</comment>
<dbReference type="InterPro" id="IPR046214">
    <property type="entry name" value="DUF6247"/>
</dbReference>
<name>A0ABU1Q5B3_9PSEU</name>
<reference evidence="2 3" key="1">
    <citation type="submission" date="2023-07" db="EMBL/GenBank/DDBJ databases">
        <title>Sequencing the genomes of 1000 actinobacteria strains.</title>
        <authorList>
            <person name="Klenk H.-P."/>
        </authorList>
    </citation>
    <scope>NUCLEOTIDE SEQUENCE [LARGE SCALE GENOMIC DNA]</scope>
    <source>
        <strain evidence="2 3">DSM 43749</strain>
    </source>
</reference>
<evidence type="ECO:0000313" key="2">
    <source>
        <dbReference type="EMBL" id="MDR6598069.1"/>
    </source>
</evidence>
<protein>
    <recommendedName>
        <fullName evidence="4">DUF222 domain-containing protein</fullName>
    </recommendedName>
</protein>
<dbReference type="EMBL" id="JAVDSG010000001">
    <property type="protein sequence ID" value="MDR6598069.1"/>
    <property type="molecule type" value="Genomic_DNA"/>
</dbReference>
<dbReference type="RefSeq" id="WP_310312076.1">
    <property type="nucleotide sequence ID" value="NZ_BAAAXB010000001.1"/>
</dbReference>
<evidence type="ECO:0000256" key="1">
    <source>
        <dbReference type="SAM" id="MobiDB-lite"/>
    </source>
</evidence>
<organism evidence="2 3">
    <name type="scientific">Saccharothrix longispora</name>
    <dbReference type="NCBI Taxonomy" id="33920"/>
    <lineage>
        <taxon>Bacteria</taxon>
        <taxon>Bacillati</taxon>
        <taxon>Actinomycetota</taxon>
        <taxon>Actinomycetes</taxon>
        <taxon>Pseudonocardiales</taxon>
        <taxon>Pseudonocardiaceae</taxon>
        <taxon>Saccharothrix</taxon>
    </lineage>
</organism>